<gene>
    <name evidence="5" type="ORF">GTI89_00580</name>
</gene>
<dbReference type="GO" id="GO:0004650">
    <property type="term" value="F:polygalacturonase activity"/>
    <property type="evidence" value="ECO:0007669"/>
    <property type="project" value="InterPro"/>
</dbReference>
<dbReference type="RefSeq" id="WP_081131354.1">
    <property type="nucleotide sequence ID" value="NZ_CAAKOE010000089.1"/>
</dbReference>
<dbReference type="InterPro" id="IPR000743">
    <property type="entry name" value="Glyco_hydro_28"/>
</dbReference>
<dbReference type="InterPro" id="IPR012334">
    <property type="entry name" value="Pectin_lyas_fold"/>
</dbReference>
<dbReference type="PANTHER" id="PTHR31339:SF9">
    <property type="entry name" value="PLASMIN AND FIBRONECTIN-BINDING PROTEIN A"/>
    <property type="match status" value="1"/>
</dbReference>
<evidence type="ECO:0000256" key="2">
    <source>
        <dbReference type="ARBA" id="ARBA00022801"/>
    </source>
</evidence>
<dbReference type="InterPro" id="IPR006626">
    <property type="entry name" value="PbH1"/>
</dbReference>
<name>A0A4V6LHH2_ENTGA</name>
<dbReference type="EMBL" id="WVTI01000001">
    <property type="protein sequence ID" value="MXS24586.1"/>
    <property type="molecule type" value="Genomic_DNA"/>
</dbReference>
<evidence type="ECO:0000256" key="1">
    <source>
        <dbReference type="ARBA" id="ARBA00008834"/>
    </source>
</evidence>
<keyword evidence="2 4" id="KW-0378">Hydrolase</keyword>
<organism evidence="5 6">
    <name type="scientific">Enterococcus gallinarum</name>
    <dbReference type="NCBI Taxonomy" id="1353"/>
    <lineage>
        <taxon>Bacteria</taxon>
        <taxon>Bacillati</taxon>
        <taxon>Bacillota</taxon>
        <taxon>Bacilli</taxon>
        <taxon>Lactobacillales</taxon>
        <taxon>Enterococcaceae</taxon>
        <taxon>Enterococcus</taxon>
    </lineage>
</organism>
<dbReference type="InterPro" id="IPR051801">
    <property type="entry name" value="GH28_Enzymes"/>
</dbReference>
<dbReference type="GO" id="GO:0005975">
    <property type="term" value="P:carbohydrate metabolic process"/>
    <property type="evidence" value="ECO:0007669"/>
    <property type="project" value="InterPro"/>
</dbReference>
<dbReference type="Gene3D" id="2.160.20.10">
    <property type="entry name" value="Single-stranded right-handed beta-helix, Pectin lyase-like"/>
    <property type="match status" value="1"/>
</dbReference>
<dbReference type="AlphaFoldDB" id="A0A4V6LHH2"/>
<comment type="similarity">
    <text evidence="1 4">Belongs to the glycosyl hydrolase 28 family.</text>
</comment>
<keyword evidence="3 4" id="KW-0326">Glycosidase</keyword>
<dbReference type="PROSITE" id="PS00502">
    <property type="entry name" value="POLYGALACTURONASE"/>
    <property type="match status" value="1"/>
</dbReference>
<proteinExistence type="inferred from homology"/>
<protein>
    <submittedName>
        <fullName evidence="5">Glycoside hydrolase family 28 protein</fullName>
    </submittedName>
</protein>
<accession>A0A4V6LHH2</accession>
<evidence type="ECO:0000313" key="6">
    <source>
        <dbReference type="Proteomes" id="UP000439965"/>
    </source>
</evidence>
<reference evidence="5 6" key="1">
    <citation type="submission" date="2019-04" db="EMBL/GenBank/DDBJ databases">
        <title>Step-wise assembly of the neonatal virome modulated by breast feeding.</title>
        <authorList>
            <person name="Liang G."/>
            <person name="Bushman F."/>
        </authorList>
    </citation>
    <scope>NUCLEOTIDE SEQUENCE [LARGE SCALE GENOMIC DNA]</scope>
    <source>
        <strain evidence="5 6">E3404</strain>
    </source>
</reference>
<evidence type="ECO:0000313" key="5">
    <source>
        <dbReference type="EMBL" id="MXS24586.1"/>
    </source>
</evidence>
<dbReference type="PANTHER" id="PTHR31339">
    <property type="entry name" value="PECTIN LYASE-RELATED"/>
    <property type="match status" value="1"/>
</dbReference>
<evidence type="ECO:0000256" key="4">
    <source>
        <dbReference type="RuleBase" id="RU361169"/>
    </source>
</evidence>
<sequence>MEISIDINDYLNEKSVTATIQGYIDQLHQAGGGRLMFASGVYPTGSLMLKSNVELHLQPGAVLRFSDDPKEYPVVVSRWEGVKREVYASCIYADGAENIAITGFGTIDGQGQKWWDVFRNHPEQLEYPRPKLISFDSCQQITLRDVSLVNSPSWTVNPILCQDITVDNIKIKNPADSPNTDGIDPESCKNVRISNCLIDVGDDCIAIKSGTEETKERVSCENITISNCQMLHGHGGVVLGSEMSGDIRNVTISNCIFQDTDRGIRLKSRRGRGGVIEDIRVNNLIMDNVICPFTLNLYYFCGPKGKEKYVWDKNPYPISEETPQFRRIHFANISARNVHAAAGFIYGLSEQFISDISFHEVAISMAKEPIPGKPAMMTGMEEMTSQGFYIGCAKNVHFDRLELVDVEHAFHIENSQGIEVDRSQENGKPLVLHGDFS</sequence>
<evidence type="ECO:0000256" key="3">
    <source>
        <dbReference type="ARBA" id="ARBA00023295"/>
    </source>
</evidence>
<dbReference type="InterPro" id="IPR011050">
    <property type="entry name" value="Pectin_lyase_fold/virulence"/>
</dbReference>
<dbReference type="SMART" id="SM00710">
    <property type="entry name" value="PbH1"/>
    <property type="match status" value="4"/>
</dbReference>
<comment type="caution">
    <text evidence="5">The sequence shown here is derived from an EMBL/GenBank/DDBJ whole genome shotgun (WGS) entry which is preliminary data.</text>
</comment>
<dbReference type="GeneID" id="93223955"/>
<dbReference type="SUPFAM" id="SSF51126">
    <property type="entry name" value="Pectin lyase-like"/>
    <property type="match status" value="1"/>
</dbReference>
<dbReference type="Proteomes" id="UP000439965">
    <property type="component" value="Unassembled WGS sequence"/>
</dbReference>
<dbReference type="Pfam" id="PF00295">
    <property type="entry name" value="Glyco_hydro_28"/>
    <property type="match status" value="1"/>
</dbReference>